<keyword evidence="4 6" id="KW-0472">Membrane</keyword>
<feature type="transmembrane region" description="Helical" evidence="6">
    <location>
        <begin position="306"/>
        <end position="331"/>
    </location>
</feature>
<feature type="region of interest" description="Disordered" evidence="5">
    <location>
        <begin position="534"/>
        <end position="553"/>
    </location>
</feature>
<evidence type="ECO:0000313" key="8">
    <source>
        <dbReference type="EMBL" id="CAI6331424.1"/>
    </source>
</evidence>
<dbReference type="OrthoDB" id="10021397at2759"/>
<keyword evidence="9" id="KW-1185">Reference proteome</keyword>
<sequence>MSEASEPIRTTTPVDIIDSGVNKDSIDSSIDPENEVTGAKLQLIHMGICLCTFLVGLDFNVIATAVPVITSKFDSPNHVGWYGSAFYMTLCASQPLAGKTYTLFPKKLNYLIYLAIFELGSLVCALAPSSRALIAGRAVAGFGASGVFAGGFVLLTTIIPLHKRAIYTGTMSSTFAIASIIGPVLGGGLTQHASWRWCFYINLPIGGFAALVFFLVFHVKPAVTEKAPLAEKLRGLDGVGFVLFSAAITMLLLALQWGGLEYSWKSSVVIGLFVGFGLLLILFICWQIYMQDKALIPPKLFKNRNVWLICTSSFFVNGPFQTIVYWLPIWFQVVQGVSPTRSGIHYLPTVISDVLASFIGAGIVMKLGVWNPFLLFAEAMVCIGAGLLTTLVPGISQAKWIGFQIFGGIGYSLASNLAHLGMQASLPKELVPLGATNLLTIISTSCAIFLGIGQAVFDDRLIVNLAEAVDSEVVHQVISVGATRVREVTSDVDFAAVLKAYSSAATQVFYIPATAPVMSFALVALCKWTSVKKPETTGGEKTVEKDEERKSRV</sequence>
<keyword evidence="2 6" id="KW-0812">Transmembrane</keyword>
<dbReference type="Gene3D" id="1.20.1720.10">
    <property type="entry name" value="Multidrug resistance protein D"/>
    <property type="match status" value="1"/>
</dbReference>
<keyword evidence="3 6" id="KW-1133">Transmembrane helix</keyword>
<feature type="transmembrane region" description="Helical" evidence="6">
    <location>
        <begin position="264"/>
        <end position="286"/>
    </location>
</feature>
<evidence type="ECO:0000256" key="5">
    <source>
        <dbReference type="SAM" id="MobiDB-lite"/>
    </source>
</evidence>
<feature type="transmembrane region" description="Helical" evidence="6">
    <location>
        <begin position="373"/>
        <end position="395"/>
    </location>
</feature>
<evidence type="ECO:0000313" key="9">
    <source>
        <dbReference type="Proteomes" id="UP001152607"/>
    </source>
</evidence>
<feature type="compositionally biased region" description="Basic and acidic residues" evidence="5">
    <location>
        <begin position="541"/>
        <end position="553"/>
    </location>
</feature>
<feature type="transmembrane region" description="Helical" evidence="6">
    <location>
        <begin position="134"/>
        <end position="158"/>
    </location>
</feature>
<name>A0A9W4U8I2_9PLEO</name>
<feature type="transmembrane region" description="Helical" evidence="6">
    <location>
        <begin position="508"/>
        <end position="526"/>
    </location>
</feature>
<evidence type="ECO:0000256" key="3">
    <source>
        <dbReference type="ARBA" id="ARBA00022989"/>
    </source>
</evidence>
<evidence type="ECO:0000259" key="7">
    <source>
        <dbReference type="PROSITE" id="PS50850"/>
    </source>
</evidence>
<accession>A0A9W4U8I2</accession>
<evidence type="ECO:0000256" key="6">
    <source>
        <dbReference type="SAM" id="Phobius"/>
    </source>
</evidence>
<evidence type="ECO:0000256" key="1">
    <source>
        <dbReference type="ARBA" id="ARBA00004141"/>
    </source>
</evidence>
<feature type="transmembrane region" description="Helical" evidence="6">
    <location>
        <begin position="343"/>
        <end position="364"/>
    </location>
</feature>
<dbReference type="EMBL" id="CAOQHR010000003">
    <property type="protein sequence ID" value="CAI6331424.1"/>
    <property type="molecule type" value="Genomic_DNA"/>
</dbReference>
<evidence type="ECO:0000256" key="4">
    <source>
        <dbReference type="ARBA" id="ARBA00023136"/>
    </source>
</evidence>
<gene>
    <name evidence="8" type="ORF">PDIGIT_LOCUS4449</name>
</gene>
<dbReference type="PROSITE" id="PS50850">
    <property type="entry name" value="MFS"/>
    <property type="match status" value="1"/>
</dbReference>
<feature type="transmembrane region" description="Helical" evidence="6">
    <location>
        <begin position="401"/>
        <end position="418"/>
    </location>
</feature>
<proteinExistence type="predicted"/>
<comment type="subcellular location">
    <subcellularLocation>
        <location evidence="1">Membrane</location>
        <topology evidence="1">Multi-pass membrane protein</topology>
    </subcellularLocation>
</comment>
<dbReference type="Gene3D" id="1.20.1250.20">
    <property type="entry name" value="MFS general substrate transporter like domains"/>
    <property type="match status" value="1"/>
</dbReference>
<reference evidence="8" key="1">
    <citation type="submission" date="2023-01" db="EMBL/GenBank/DDBJ databases">
        <authorList>
            <person name="Van Ghelder C."/>
            <person name="Rancurel C."/>
        </authorList>
    </citation>
    <scope>NUCLEOTIDE SEQUENCE</scope>
    <source>
        <strain evidence="8">CNCM I-4278</strain>
    </source>
</reference>
<feature type="transmembrane region" description="Helical" evidence="6">
    <location>
        <begin position="48"/>
        <end position="69"/>
    </location>
</feature>
<dbReference type="GO" id="GO:0022857">
    <property type="term" value="F:transmembrane transporter activity"/>
    <property type="evidence" value="ECO:0007669"/>
    <property type="project" value="InterPro"/>
</dbReference>
<feature type="transmembrane region" description="Helical" evidence="6">
    <location>
        <begin position="81"/>
        <end position="98"/>
    </location>
</feature>
<dbReference type="PANTHER" id="PTHR23501">
    <property type="entry name" value="MAJOR FACILITATOR SUPERFAMILY"/>
    <property type="match status" value="1"/>
</dbReference>
<dbReference type="InterPro" id="IPR011701">
    <property type="entry name" value="MFS"/>
</dbReference>
<evidence type="ECO:0000256" key="2">
    <source>
        <dbReference type="ARBA" id="ARBA00022692"/>
    </source>
</evidence>
<dbReference type="InterPro" id="IPR036259">
    <property type="entry name" value="MFS_trans_sf"/>
</dbReference>
<dbReference type="Proteomes" id="UP001152607">
    <property type="component" value="Unassembled WGS sequence"/>
</dbReference>
<dbReference type="AlphaFoldDB" id="A0A9W4U8I2"/>
<dbReference type="CDD" id="cd17502">
    <property type="entry name" value="MFS_Azr1_MDR_like"/>
    <property type="match status" value="1"/>
</dbReference>
<dbReference type="PANTHER" id="PTHR23501:SF198">
    <property type="entry name" value="AZOLE RESISTANCE PROTEIN 1-RELATED"/>
    <property type="match status" value="1"/>
</dbReference>
<feature type="transmembrane region" description="Helical" evidence="6">
    <location>
        <begin position="430"/>
        <end position="452"/>
    </location>
</feature>
<comment type="caution">
    <text evidence="8">The sequence shown here is derived from an EMBL/GenBank/DDBJ whole genome shotgun (WGS) entry which is preliminary data.</text>
</comment>
<feature type="domain" description="Major facilitator superfamily (MFS) profile" evidence="7">
    <location>
        <begin position="44"/>
        <end position="531"/>
    </location>
</feature>
<organism evidence="8 9">
    <name type="scientific">Periconia digitata</name>
    <dbReference type="NCBI Taxonomy" id="1303443"/>
    <lineage>
        <taxon>Eukaryota</taxon>
        <taxon>Fungi</taxon>
        <taxon>Dikarya</taxon>
        <taxon>Ascomycota</taxon>
        <taxon>Pezizomycotina</taxon>
        <taxon>Dothideomycetes</taxon>
        <taxon>Pleosporomycetidae</taxon>
        <taxon>Pleosporales</taxon>
        <taxon>Massarineae</taxon>
        <taxon>Periconiaceae</taxon>
        <taxon>Periconia</taxon>
    </lineage>
</organism>
<feature type="transmembrane region" description="Helical" evidence="6">
    <location>
        <begin position="197"/>
        <end position="217"/>
    </location>
</feature>
<dbReference type="SUPFAM" id="SSF103473">
    <property type="entry name" value="MFS general substrate transporter"/>
    <property type="match status" value="2"/>
</dbReference>
<dbReference type="InterPro" id="IPR020846">
    <property type="entry name" value="MFS_dom"/>
</dbReference>
<feature type="transmembrane region" description="Helical" evidence="6">
    <location>
        <begin position="165"/>
        <end position="185"/>
    </location>
</feature>
<dbReference type="GO" id="GO:0005886">
    <property type="term" value="C:plasma membrane"/>
    <property type="evidence" value="ECO:0007669"/>
    <property type="project" value="TreeGrafter"/>
</dbReference>
<protein>
    <recommendedName>
        <fullName evidence="7">Major facilitator superfamily (MFS) profile domain-containing protein</fullName>
    </recommendedName>
</protein>
<feature type="transmembrane region" description="Helical" evidence="6">
    <location>
        <begin position="110"/>
        <end position="128"/>
    </location>
</feature>
<feature type="transmembrane region" description="Helical" evidence="6">
    <location>
        <begin position="238"/>
        <end position="258"/>
    </location>
</feature>
<dbReference type="Pfam" id="PF07690">
    <property type="entry name" value="MFS_1"/>
    <property type="match status" value="1"/>
</dbReference>